<evidence type="ECO:0000256" key="3">
    <source>
        <dbReference type="ARBA" id="ARBA00022833"/>
    </source>
</evidence>
<evidence type="ECO:0000313" key="7">
    <source>
        <dbReference type="EMBL" id="PRQ74966.1"/>
    </source>
</evidence>
<feature type="compositionally biased region" description="Low complexity" evidence="5">
    <location>
        <begin position="1"/>
        <end position="10"/>
    </location>
</feature>
<feature type="compositionally biased region" description="Acidic residues" evidence="5">
    <location>
        <begin position="148"/>
        <end position="170"/>
    </location>
</feature>
<feature type="compositionally biased region" description="Low complexity" evidence="5">
    <location>
        <begin position="271"/>
        <end position="288"/>
    </location>
</feature>
<evidence type="ECO:0000256" key="5">
    <source>
        <dbReference type="SAM" id="MobiDB-lite"/>
    </source>
</evidence>
<evidence type="ECO:0000256" key="1">
    <source>
        <dbReference type="ARBA" id="ARBA00022723"/>
    </source>
</evidence>
<feature type="domain" description="GRF-type" evidence="6">
    <location>
        <begin position="52"/>
        <end position="100"/>
    </location>
</feature>
<evidence type="ECO:0000259" key="6">
    <source>
        <dbReference type="PROSITE" id="PS51999"/>
    </source>
</evidence>
<dbReference type="AlphaFoldDB" id="A0A2T0AAH9"/>
<reference evidence="7 8" key="1">
    <citation type="journal article" date="2018" name="Elife">
        <title>Functional genomics of lipid metabolism in the oleaginous yeast Rhodosporidium toruloides.</title>
        <authorList>
            <person name="Coradetti S.T."/>
            <person name="Pinel D."/>
            <person name="Geiselman G."/>
            <person name="Ito M."/>
            <person name="Mondo S."/>
            <person name="Reilly M.C."/>
            <person name="Cheng Y.F."/>
            <person name="Bauer S."/>
            <person name="Grigoriev I."/>
            <person name="Gladden J.M."/>
            <person name="Simmons B.A."/>
            <person name="Brem R."/>
            <person name="Arkin A.P."/>
            <person name="Skerker J.M."/>
        </authorList>
    </citation>
    <scope>NUCLEOTIDE SEQUENCE [LARGE SCALE GENOMIC DNA]</scope>
    <source>
        <strain evidence="7 8">NBRC 0880</strain>
    </source>
</reference>
<dbReference type="Pfam" id="PF06839">
    <property type="entry name" value="Zn_ribbon_GRF"/>
    <property type="match status" value="1"/>
</dbReference>
<feature type="compositionally biased region" description="Gly residues" evidence="5">
    <location>
        <begin position="18"/>
        <end position="29"/>
    </location>
</feature>
<feature type="region of interest" description="Disordered" evidence="5">
    <location>
        <begin position="1"/>
        <end position="30"/>
    </location>
</feature>
<evidence type="ECO:0000256" key="4">
    <source>
        <dbReference type="PROSITE-ProRule" id="PRU01343"/>
    </source>
</evidence>
<accession>A0A2T0AAH9</accession>
<dbReference type="InterPro" id="IPR010666">
    <property type="entry name" value="Znf_GRF"/>
</dbReference>
<evidence type="ECO:0000256" key="2">
    <source>
        <dbReference type="ARBA" id="ARBA00022771"/>
    </source>
</evidence>
<dbReference type="EMBL" id="LCTV02000005">
    <property type="protein sequence ID" value="PRQ74966.1"/>
    <property type="molecule type" value="Genomic_DNA"/>
</dbReference>
<feature type="compositionally biased region" description="Pro residues" evidence="5">
    <location>
        <begin position="109"/>
        <end position="120"/>
    </location>
</feature>
<keyword evidence="1" id="KW-0479">Metal-binding</keyword>
<keyword evidence="3" id="KW-0862">Zinc</keyword>
<dbReference type="PROSITE" id="PS51999">
    <property type="entry name" value="ZF_GRF"/>
    <property type="match status" value="1"/>
</dbReference>
<sequence>MSTRTFTRGASRGRGRGAIRGGAGSGGAGFRKNDAQKYRDHGCFLSNGEVLCFCNTEPRIKAIRRVTRKESSPNLGREFWSCGNWVEGEGCGFFLWCDEAAAKGREYKTPPPAGAAPPLTPSSSPQKRPFPSPTPAKSSPAPPSTQEDTFDDIDFDSLDAEIEDEIEDADPPTPAPSTPASGSPAKKPRFESFAGSSQGPVTPTKPAGRHGGAGAGQTARPGGFDAIRADPDSPFHVLQRSLFGSDAAAPPASSPTTPSSSPTKGADSDSDSFAALSSALSSLPSLLDSAKKDREKDARLLMAGKRKEESLRKLLDKEKEEREKLRRENEGLKERIRCVGGAPRVADLSTVAGMLTLSGAFAM</sequence>
<proteinExistence type="predicted"/>
<feature type="compositionally biased region" description="Basic and acidic residues" evidence="5">
    <location>
        <begin position="289"/>
        <end position="313"/>
    </location>
</feature>
<feature type="compositionally biased region" description="Low complexity" evidence="5">
    <location>
        <begin position="247"/>
        <end position="263"/>
    </location>
</feature>
<feature type="region of interest" description="Disordered" evidence="5">
    <location>
        <begin position="108"/>
        <end position="313"/>
    </location>
</feature>
<organism evidence="7 8">
    <name type="scientific">Rhodotorula toruloides</name>
    <name type="common">Yeast</name>
    <name type="synonym">Rhodosporidium toruloides</name>
    <dbReference type="NCBI Taxonomy" id="5286"/>
    <lineage>
        <taxon>Eukaryota</taxon>
        <taxon>Fungi</taxon>
        <taxon>Dikarya</taxon>
        <taxon>Basidiomycota</taxon>
        <taxon>Pucciniomycotina</taxon>
        <taxon>Microbotryomycetes</taxon>
        <taxon>Sporidiobolales</taxon>
        <taxon>Sporidiobolaceae</taxon>
        <taxon>Rhodotorula</taxon>
    </lineage>
</organism>
<keyword evidence="2 4" id="KW-0863">Zinc-finger</keyword>
<dbReference type="GO" id="GO:0008270">
    <property type="term" value="F:zinc ion binding"/>
    <property type="evidence" value="ECO:0007669"/>
    <property type="project" value="UniProtKB-KW"/>
</dbReference>
<dbReference type="Proteomes" id="UP000239560">
    <property type="component" value="Unassembled WGS sequence"/>
</dbReference>
<gene>
    <name evidence="7" type="ORF">AAT19DRAFT_13988</name>
</gene>
<dbReference type="OrthoDB" id="430051at2759"/>
<evidence type="ECO:0000313" key="8">
    <source>
        <dbReference type="Proteomes" id="UP000239560"/>
    </source>
</evidence>
<name>A0A2T0AAH9_RHOTO</name>
<protein>
    <recommendedName>
        <fullName evidence="6">GRF-type domain-containing protein</fullName>
    </recommendedName>
</protein>
<comment type="caution">
    <text evidence="7">The sequence shown here is derived from an EMBL/GenBank/DDBJ whole genome shotgun (WGS) entry which is preliminary data.</text>
</comment>